<comment type="catalytic activity">
    <reaction evidence="5 6">
        <text>N-terminal glycyl-[protein] + tetradecanoyl-CoA = N-tetradecanoylglycyl-[protein] + CoA + H(+)</text>
        <dbReference type="Rhea" id="RHEA:15521"/>
        <dbReference type="Rhea" id="RHEA-COMP:12666"/>
        <dbReference type="Rhea" id="RHEA-COMP:12667"/>
        <dbReference type="ChEBI" id="CHEBI:15378"/>
        <dbReference type="ChEBI" id="CHEBI:57287"/>
        <dbReference type="ChEBI" id="CHEBI:57385"/>
        <dbReference type="ChEBI" id="CHEBI:64723"/>
        <dbReference type="ChEBI" id="CHEBI:133050"/>
        <dbReference type="EC" id="2.3.1.97"/>
    </reaction>
</comment>
<evidence type="ECO:0000256" key="5">
    <source>
        <dbReference type="ARBA" id="ARBA00048276"/>
    </source>
</evidence>
<dbReference type="SUPFAM" id="SSF55729">
    <property type="entry name" value="Acyl-CoA N-acyltransferases (Nat)"/>
    <property type="match status" value="2"/>
</dbReference>
<dbReference type="InterPro" id="IPR022676">
    <property type="entry name" value="NMT_N"/>
</dbReference>
<feature type="region of interest" description="Disordered" evidence="8">
    <location>
        <begin position="1"/>
        <end position="72"/>
    </location>
</feature>
<dbReference type="Pfam" id="PF02799">
    <property type="entry name" value="NMT_C"/>
    <property type="match status" value="1"/>
</dbReference>
<dbReference type="PANTHER" id="PTHR11377:SF14">
    <property type="entry name" value="GLYCYLPEPTIDE N-TETRADECANOYLTRANSFERASE 2"/>
    <property type="match status" value="1"/>
</dbReference>
<feature type="compositionally biased region" description="Acidic residues" evidence="8">
    <location>
        <begin position="15"/>
        <end position="33"/>
    </location>
</feature>
<evidence type="ECO:0000259" key="9">
    <source>
        <dbReference type="Pfam" id="PF01233"/>
    </source>
</evidence>
<dbReference type="Gene3D" id="3.40.630.170">
    <property type="match status" value="1"/>
</dbReference>
<gene>
    <name evidence="11" type="primary">NMT2</name>
</gene>
<name>A0A1A8CU14_NOTKA</name>
<dbReference type="InterPro" id="IPR000903">
    <property type="entry name" value="NMT"/>
</dbReference>
<evidence type="ECO:0000256" key="3">
    <source>
        <dbReference type="ARBA" id="ARBA00022679"/>
    </source>
</evidence>
<dbReference type="PANTHER" id="PTHR11377">
    <property type="entry name" value="N-MYRISTOYL TRANSFERASE"/>
    <property type="match status" value="1"/>
</dbReference>
<comment type="similarity">
    <text evidence="1 7">Belongs to the NMT family.</text>
</comment>
<dbReference type="GO" id="GO:0005737">
    <property type="term" value="C:cytoplasm"/>
    <property type="evidence" value="ECO:0007669"/>
    <property type="project" value="TreeGrafter"/>
</dbReference>
<evidence type="ECO:0000256" key="7">
    <source>
        <dbReference type="RuleBase" id="RU004178"/>
    </source>
</evidence>
<dbReference type="Pfam" id="PF01233">
    <property type="entry name" value="NMT"/>
    <property type="match status" value="1"/>
</dbReference>
<keyword evidence="3 6" id="KW-0808">Transferase</keyword>
<evidence type="ECO:0000256" key="8">
    <source>
        <dbReference type="SAM" id="MobiDB-lite"/>
    </source>
</evidence>
<dbReference type="InterPro" id="IPR016181">
    <property type="entry name" value="Acyl_CoA_acyltransferase"/>
</dbReference>
<dbReference type="EC" id="2.3.1.97" evidence="2 6"/>
<sequence>MAEDSESAASQQSLELDDQDTCGIDGDNEEENELMQGSPGVDLGAKRKKKKQKRKKEKPSSGGAKSDSASDSQEIKYFQRAMELLSCQGPARSVDEAAKHKYQFWDTQPVPKLNEVVTTHGPIEADKENIRQEPYSLPQGFMWDTLDLGNADVLKELYTLLNENYVEDDYNMFRFDYSPGFLRWALRPPGWLPQWHCGVRVSSNRKLVGFISAVPADIRICDTIKKMVEINFLCVHMKLRSKRVAPVLIREITRRVNLEGVFQAVYTAGVVLPKPVSTCRYWHRSLNPRKLVEVKFSHLSRNMTLQRTMKFYRLPDSIRTAGLRPMERRDVPQVTELLQKYLRGFQLAPSMGEEEVAHWFLPQENIIDTYVVEGAGGVLTDFTSFYTLPSTVMDHPLHRSLKAAYSFYNVHTKTPLPDLMSDALILAKVKGFDVFNALDLMENKVFLEKLKFGIGDGNMQYYLYNWKCPPMDPEKVIEDGKNPTWRPSGDSPALVSPRTFSAHLVVKTETITLNVKVMLCLRYPSTLLTRFTAPETNKNGSAGCLGIVSFVYSSSSSASISTGGLVPPLDST</sequence>
<feature type="compositionally biased region" description="Basic residues" evidence="8">
    <location>
        <begin position="46"/>
        <end position="57"/>
    </location>
</feature>
<reference evidence="11" key="1">
    <citation type="submission" date="2016-05" db="EMBL/GenBank/DDBJ databases">
        <authorList>
            <person name="Lavstsen T."/>
            <person name="Jespersen J.S."/>
        </authorList>
    </citation>
    <scope>NUCLEOTIDE SEQUENCE</scope>
    <source>
        <tissue evidence="11">Brain</tissue>
    </source>
</reference>
<comment type="function">
    <text evidence="6">Adds a myristoyl group to the N-terminal glycine residue of certain cellular proteins.</text>
</comment>
<evidence type="ECO:0000256" key="6">
    <source>
        <dbReference type="RuleBase" id="RU000586"/>
    </source>
</evidence>
<dbReference type="GO" id="GO:0004379">
    <property type="term" value="F:glycylpeptide N-tetradecanoyltransferase activity"/>
    <property type="evidence" value="ECO:0007669"/>
    <property type="project" value="UniProtKB-EC"/>
</dbReference>
<feature type="domain" description="Glycylpeptide N-tetradecanoyltransferase N-terminal" evidence="9">
    <location>
        <begin position="125"/>
        <end position="279"/>
    </location>
</feature>
<evidence type="ECO:0000256" key="2">
    <source>
        <dbReference type="ARBA" id="ARBA00012923"/>
    </source>
</evidence>
<dbReference type="PROSITE" id="PS00976">
    <property type="entry name" value="NMT_2"/>
    <property type="match status" value="1"/>
</dbReference>
<evidence type="ECO:0000256" key="4">
    <source>
        <dbReference type="ARBA" id="ARBA00023315"/>
    </source>
</evidence>
<organism evidence="11">
    <name type="scientific">Nothobranchius kadleci</name>
    <name type="common">African annual killifish</name>
    <dbReference type="NCBI Taxonomy" id="1051664"/>
    <lineage>
        <taxon>Eukaryota</taxon>
        <taxon>Metazoa</taxon>
        <taxon>Chordata</taxon>
        <taxon>Craniata</taxon>
        <taxon>Vertebrata</taxon>
        <taxon>Euteleostomi</taxon>
        <taxon>Actinopterygii</taxon>
        <taxon>Neopterygii</taxon>
        <taxon>Teleostei</taxon>
        <taxon>Neoteleostei</taxon>
        <taxon>Acanthomorphata</taxon>
        <taxon>Ovalentaria</taxon>
        <taxon>Atherinomorphae</taxon>
        <taxon>Cyprinodontiformes</taxon>
        <taxon>Nothobranchiidae</taxon>
        <taxon>Nothobranchius</taxon>
    </lineage>
</organism>
<dbReference type="InterPro" id="IPR022678">
    <property type="entry name" value="NMT_CS"/>
</dbReference>
<dbReference type="InterPro" id="IPR022677">
    <property type="entry name" value="NMT_C"/>
</dbReference>
<evidence type="ECO:0000259" key="10">
    <source>
        <dbReference type="Pfam" id="PF02799"/>
    </source>
</evidence>
<dbReference type="AlphaFoldDB" id="A0A1A8CU14"/>
<protein>
    <recommendedName>
        <fullName evidence="2 6">Glycylpeptide N-tetradecanoyltransferase</fullName>
        <ecNumber evidence="2 6">2.3.1.97</ecNumber>
    </recommendedName>
</protein>
<evidence type="ECO:0000256" key="1">
    <source>
        <dbReference type="ARBA" id="ARBA00009469"/>
    </source>
</evidence>
<evidence type="ECO:0000313" key="11">
    <source>
        <dbReference type="EMBL" id="SBP82285.1"/>
    </source>
</evidence>
<reference evidence="11" key="2">
    <citation type="submission" date="2016-06" db="EMBL/GenBank/DDBJ databases">
        <title>The genome of a short-lived fish provides insights into sex chromosome evolution and the genetic control of aging.</title>
        <authorList>
            <person name="Reichwald K."/>
            <person name="Felder M."/>
            <person name="Petzold A."/>
            <person name="Koch P."/>
            <person name="Groth M."/>
            <person name="Platzer M."/>
        </authorList>
    </citation>
    <scope>NUCLEOTIDE SEQUENCE</scope>
    <source>
        <tissue evidence="11">Brain</tissue>
    </source>
</reference>
<dbReference type="EMBL" id="HADZ01018344">
    <property type="protein sequence ID" value="SBP82285.1"/>
    <property type="molecule type" value="Transcribed_RNA"/>
</dbReference>
<keyword evidence="4 6" id="KW-0012">Acyltransferase</keyword>
<feature type="compositionally biased region" description="Low complexity" evidence="8">
    <location>
        <begin position="60"/>
        <end position="72"/>
    </location>
</feature>
<accession>A0A1A8CU14</accession>
<proteinExistence type="inferred from homology"/>
<dbReference type="FunFam" id="3.40.630.170:FF:000001">
    <property type="entry name" value="Glycylpeptide N-tetradecanoyltransferase"/>
    <property type="match status" value="1"/>
</dbReference>
<feature type="domain" description="Glycylpeptide N-tetradecanoyltransferase C-terminal" evidence="10">
    <location>
        <begin position="293"/>
        <end position="475"/>
    </location>
</feature>